<evidence type="ECO:0000313" key="4">
    <source>
        <dbReference type="Proteomes" id="UP001500751"/>
    </source>
</evidence>
<dbReference type="InterPro" id="IPR012223">
    <property type="entry name" value="TEII"/>
</dbReference>
<dbReference type="InterPro" id="IPR001031">
    <property type="entry name" value="Thioesterase"/>
</dbReference>
<dbReference type="RefSeq" id="WP_344664556.1">
    <property type="nucleotide sequence ID" value="NZ_BAAAQN010000005.1"/>
</dbReference>
<sequence>MPRRDRPAAKPEWLSPLRRAGGPVRSRLVVVPYAAAGATALRPVLTGLPEDVELLGVSLPGRERRFGEPPAGSIEEIVEPVVAELTAREPVPTTLFGHCMGASLAVVLALRHPELFGGLVVSGQDPPGGPWDAADLEDTEIVEFLAAAGNTAPELLSDTFWREKLITLFRSDAALGTQAWRATADGVVLEQDLLVLGGTEDPYVDASLLPGWAACTTGRCEVLALPGDHFFVIDPPNIPAIARPLGDLVLGAPASSTGGDHGGSTRVGRP</sequence>
<dbReference type="Proteomes" id="UP001500751">
    <property type="component" value="Unassembled WGS sequence"/>
</dbReference>
<feature type="domain" description="Thioesterase" evidence="2">
    <location>
        <begin position="27"/>
        <end position="243"/>
    </location>
</feature>
<accession>A0ABN2TRM5</accession>
<dbReference type="GO" id="GO:0016787">
    <property type="term" value="F:hydrolase activity"/>
    <property type="evidence" value="ECO:0007669"/>
    <property type="project" value="UniProtKB-KW"/>
</dbReference>
<gene>
    <name evidence="3" type="ORF">GCM10009839_12810</name>
</gene>
<reference evidence="3 4" key="1">
    <citation type="journal article" date="2019" name="Int. J. Syst. Evol. Microbiol.">
        <title>The Global Catalogue of Microorganisms (GCM) 10K type strain sequencing project: providing services to taxonomists for standard genome sequencing and annotation.</title>
        <authorList>
            <consortium name="The Broad Institute Genomics Platform"/>
            <consortium name="The Broad Institute Genome Sequencing Center for Infectious Disease"/>
            <person name="Wu L."/>
            <person name="Ma J."/>
        </authorList>
    </citation>
    <scope>NUCLEOTIDE SEQUENCE [LARGE SCALE GENOMIC DNA]</scope>
    <source>
        <strain evidence="3 4">JCM 16014</strain>
    </source>
</reference>
<dbReference type="InterPro" id="IPR029058">
    <property type="entry name" value="AB_hydrolase_fold"/>
</dbReference>
<comment type="similarity">
    <text evidence="1">Belongs to the thioesterase family.</text>
</comment>
<evidence type="ECO:0000259" key="2">
    <source>
        <dbReference type="Pfam" id="PF00975"/>
    </source>
</evidence>
<dbReference type="PANTHER" id="PTHR11487:SF0">
    <property type="entry name" value="S-ACYL FATTY ACID SYNTHASE THIOESTERASE, MEDIUM CHAIN"/>
    <property type="match status" value="1"/>
</dbReference>
<protein>
    <submittedName>
        <fullName evidence="3">Alpha/beta fold hydrolase</fullName>
    </submittedName>
</protein>
<proteinExistence type="inferred from homology"/>
<dbReference type="PANTHER" id="PTHR11487">
    <property type="entry name" value="THIOESTERASE"/>
    <property type="match status" value="1"/>
</dbReference>
<dbReference type="Pfam" id="PF00975">
    <property type="entry name" value="Thioesterase"/>
    <property type="match status" value="1"/>
</dbReference>
<keyword evidence="4" id="KW-1185">Reference proteome</keyword>
<name>A0ABN2TRM5_9ACTN</name>
<keyword evidence="3" id="KW-0378">Hydrolase</keyword>
<evidence type="ECO:0000313" key="3">
    <source>
        <dbReference type="EMBL" id="GAA2018150.1"/>
    </source>
</evidence>
<evidence type="ECO:0000256" key="1">
    <source>
        <dbReference type="ARBA" id="ARBA00007169"/>
    </source>
</evidence>
<dbReference type="SUPFAM" id="SSF53474">
    <property type="entry name" value="alpha/beta-Hydrolases"/>
    <property type="match status" value="1"/>
</dbReference>
<comment type="caution">
    <text evidence="3">The sequence shown here is derived from an EMBL/GenBank/DDBJ whole genome shotgun (WGS) entry which is preliminary data.</text>
</comment>
<dbReference type="Gene3D" id="3.40.50.1820">
    <property type="entry name" value="alpha/beta hydrolase"/>
    <property type="match status" value="1"/>
</dbReference>
<dbReference type="EMBL" id="BAAAQN010000005">
    <property type="protein sequence ID" value="GAA2018150.1"/>
    <property type="molecule type" value="Genomic_DNA"/>
</dbReference>
<organism evidence="3 4">
    <name type="scientific">Catenulispora yoronensis</name>
    <dbReference type="NCBI Taxonomy" id="450799"/>
    <lineage>
        <taxon>Bacteria</taxon>
        <taxon>Bacillati</taxon>
        <taxon>Actinomycetota</taxon>
        <taxon>Actinomycetes</taxon>
        <taxon>Catenulisporales</taxon>
        <taxon>Catenulisporaceae</taxon>
        <taxon>Catenulispora</taxon>
    </lineage>
</organism>